<feature type="binding site" evidence="9">
    <location>
        <position position="66"/>
    </location>
    <ligand>
        <name>S-adenosyl-L-methionine</name>
        <dbReference type="ChEBI" id="CHEBI:59789"/>
    </ligand>
</feature>
<dbReference type="PANTHER" id="PTHR23417:SF16">
    <property type="entry name" value="TRNA (GUANINE-N(7)-)-METHYLTRANSFERASE"/>
    <property type="match status" value="1"/>
</dbReference>
<comment type="caution">
    <text evidence="10">The sequence shown here is derived from an EMBL/GenBank/DDBJ whole genome shotgun (WGS) entry which is preliminary data.</text>
</comment>
<feature type="active site" evidence="9">
    <location>
        <position position="145"/>
    </location>
</feature>
<dbReference type="InterPro" id="IPR029063">
    <property type="entry name" value="SAM-dependent_MTases_sf"/>
</dbReference>
<keyword evidence="11" id="KW-1185">Reference proteome</keyword>
<comment type="function">
    <text evidence="9">Catalyzes the formation of N(7)-methylguanine at position 46 (m7G46) in tRNA.</text>
</comment>
<keyword evidence="5 9" id="KW-0949">S-adenosyl-L-methionine</keyword>
<feature type="binding site" evidence="9">
    <location>
        <begin position="122"/>
        <end position="123"/>
    </location>
    <ligand>
        <name>S-adenosyl-L-methionine</name>
        <dbReference type="ChEBI" id="CHEBI:59789"/>
    </ligand>
</feature>
<evidence type="ECO:0000313" key="11">
    <source>
        <dbReference type="Proteomes" id="UP001159405"/>
    </source>
</evidence>
<organism evidence="10 11">
    <name type="scientific">Porites lobata</name>
    <dbReference type="NCBI Taxonomy" id="104759"/>
    <lineage>
        <taxon>Eukaryota</taxon>
        <taxon>Metazoa</taxon>
        <taxon>Cnidaria</taxon>
        <taxon>Anthozoa</taxon>
        <taxon>Hexacorallia</taxon>
        <taxon>Scleractinia</taxon>
        <taxon>Fungiina</taxon>
        <taxon>Poritidae</taxon>
        <taxon>Porites</taxon>
    </lineage>
</organism>
<evidence type="ECO:0000256" key="2">
    <source>
        <dbReference type="ARBA" id="ARBA00022555"/>
    </source>
</evidence>
<evidence type="ECO:0000256" key="6">
    <source>
        <dbReference type="ARBA" id="ARBA00022694"/>
    </source>
</evidence>
<dbReference type="InterPro" id="IPR003358">
    <property type="entry name" value="tRNA_(Gua-N-7)_MeTrfase_Trmb"/>
</dbReference>
<keyword evidence="6 9" id="KW-0819">tRNA processing</keyword>
<dbReference type="Proteomes" id="UP001159405">
    <property type="component" value="Unassembled WGS sequence"/>
</dbReference>
<dbReference type="SUPFAM" id="SSF53335">
    <property type="entry name" value="S-adenosyl-L-methionine-dependent methyltransferases"/>
    <property type="match status" value="1"/>
</dbReference>
<evidence type="ECO:0000256" key="4">
    <source>
        <dbReference type="ARBA" id="ARBA00022679"/>
    </source>
</evidence>
<proteinExistence type="inferred from homology"/>
<reference evidence="10 11" key="1">
    <citation type="submission" date="2022-05" db="EMBL/GenBank/DDBJ databases">
        <authorList>
            <consortium name="Genoscope - CEA"/>
            <person name="William W."/>
        </authorList>
    </citation>
    <scope>NUCLEOTIDE SEQUENCE [LARGE SCALE GENOMIC DNA]</scope>
</reference>
<dbReference type="NCBIfam" id="TIGR00091">
    <property type="entry name" value="tRNA (guanosine(46)-N7)-methyltransferase TrmB"/>
    <property type="match status" value="1"/>
</dbReference>
<evidence type="ECO:0000256" key="8">
    <source>
        <dbReference type="ARBA" id="ARBA00023242"/>
    </source>
</evidence>
<keyword evidence="2 9" id="KW-0820">tRNA-binding</keyword>
<dbReference type="Pfam" id="PF02390">
    <property type="entry name" value="Methyltransf_4"/>
    <property type="match status" value="1"/>
</dbReference>
<comment type="subcellular location">
    <subcellularLocation>
        <location evidence="9">Nucleus</location>
    </subcellularLocation>
</comment>
<dbReference type="Gene3D" id="3.40.50.150">
    <property type="entry name" value="Vaccinia Virus protein VP39"/>
    <property type="match status" value="1"/>
</dbReference>
<keyword evidence="8 9" id="KW-0539">Nucleus</keyword>
<evidence type="ECO:0000256" key="5">
    <source>
        <dbReference type="ARBA" id="ARBA00022691"/>
    </source>
</evidence>
<evidence type="ECO:0000256" key="9">
    <source>
        <dbReference type="HAMAP-Rule" id="MF_03055"/>
    </source>
</evidence>
<evidence type="ECO:0000256" key="7">
    <source>
        <dbReference type="ARBA" id="ARBA00022884"/>
    </source>
</evidence>
<feature type="binding site" evidence="9">
    <location>
        <begin position="89"/>
        <end position="90"/>
    </location>
    <ligand>
        <name>S-adenosyl-L-methionine</name>
        <dbReference type="ChEBI" id="CHEBI:59789"/>
    </ligand>
</feature>
<keyword evidence="7 9" id="KW-0694">RNA-binding</keyword>
<name>A0ABN8N8K0_9CNID</name>
<comment type="catalytic activity">
    <reaction evidence="1 9">
        <text>guanosine(46) in tRNA + S-adenosyl-L-methionine = N(7)-methylguanosine(46) in tRNA + S-adenosyl-L-homocysteine</text>
        <dbReference type="Rhea" id="RHEA:42708"/>
        <dbReference type="Rhea" id="RHEA-COMP:10188"/>
        <dbReference type="Rhea" id="RHEA-COMP:10189"/>
        <dbReference type="ChEBI" id="CHEBI:57856"/>
        <dbReference type="ChEBI" id="CHEBI:59789"/>
        <dbReference type="ChEBI" id="CHEBI:74269"/>
        <dbReference type="ChEBI" id="CHEBI:74480"/>
        <dbReference type="EC" id="2.1.1.33"/>
    </reaction>
</comment>
<comment type="pathway">
    <text evidence="9">tRNA modification; N(7)-methylguanine-tRNA biosynthesis.</text>
</comment>
<accession>A0ABN8N8K0</accession>
<dbReference type="EMBL" id="CALNXK010000013">
    <property type="protein sequence ID" value="CAH3045274.1"/>
    <property type="molecule type" value="Genomic_DNA"/>
</dbReference>
<sequence length="247" mass="28605">MAALPQKKYYRQRAHANPMADHTLEYPVSPDAMDWHSLFPAFFPEKVETDEITHSRCSKVEFADIGCGYGGLLVDLSPMFPETLMVGMEIRLKVSDYVSDRVTALRKAHPGKYQNIHVIRTNAMKYLPNYFHKGQLKKMFFLFPDPHFKQKKHKWRIISPTLLAEYAYVLAVGGLVYTITDVPDLCDWMKKHFTEHPLFEEVKEDELAQDLVVEKLYESTEEGQKVTRNSGVKLVAVFRRIQDSYGQ</sequence>
<keyword evidence="3 9" id="KW-0489">Methyltransferase</keyword>
<keyword evidence="4 9" id="KW-0808">Transferase</keyword>
<dbReference type="PANTHER" id="PTHR23417">
    <property type="entry name" value="3-DEOXY-D-MANNO-OCTULOSONIC-ACID TRANSFERASE/TRNA GUANINE-N 7 - -METHYLTRANSFERASE"/>
    <property type="match status" value="1"/>
</dbReference>
<dbReference type="EC" id="2.1.1.33" evidence="9"/>
<dbReference type="PROSITE" id="PS51625">
    <property type="entry name" value="SAM_MT_TRMB"/>
    <property type="match status" value="1"/>
</dbReference>
<gene>
    <name evidence="10" type="ORF">PLOB_00006715</name>
</gene>
<evidence type="ECO:0000256" key="3">
    <source>
        <dbReference type="ARBA" id="ARBA00022603"/>
    </source>
</evidence>
<dbReference type="HAMAP" id="MF_03055">
    <property type="entry name" value="tRNA_methyltr_TrmB_euk"/>
    <property type="match status" value="1"/>
</dbReference>
<protein>
    <recommendedName>
        <fullName evidence="9">tRNA (guanine-N(7)-)-methyltransferase</fullName>
        <ecNumber evidence="9">2.1.1.33</ecNumber>
    </recommendedName>
    <alternativeName>
        <fullName evidence="9">tRNA (guanine(46)-N(7))-methyltransferase</fullName>
    </alternativeName>
    <alternativeName>
        <fullName evidence="9">tRNA(m7G46)-methyltransferase</fullName>
    </alternativeName>
</protein>
<evidence type="ECO:0000313" key="10">
    <source>
        <dbReference type="EMBL" id="CAH3045274.1"/>
    </source>
</evidence>
<evidence type="ECO:0000256" key="1">
    <source>
        <dbReference type="ARBA" id="ARBA00000142"/>
    </source>
</evidence>
<dbReference type="InterPro" id="IPR025763">
    <property type="entry name" value="Trm8_euk"/>
</dbReference>
<feature type="binding site" evidence="9">
    <location>
        <position position="142"/>
    </location>
    <ligand>
        <name>S-adenosyl-L-methionine</name>
        <dbReference type="ChEBI" id="CHEBI:59789"/>
    </ligand>
</feature>
<comment type="similarity">
    <text evidence="9">Belongs to the class I-like SAM-binding methyltransferase superfamily. TrmB family.</text>
</comment>
<feature type="binding site" evidence="9">
    <location>
        <begin position="220"/>
        <end position="222"/>
    </location>
    <ligand>
        <name>S-adenosyl-L-methionine</name>
        <dbReference type="ChEBI" id="CHEBI:59789"/>
    </ligand>
</feature>